<protein>
    <submittedName>
        <fullName evidence="1">Uncharacterized protein</fullName>
    </submittedName>
</protein>
<evidence type="ECO:0000313" key="1">
    <source>
        <dbReference type="EMBL" id="KAE8981736.1"/>
    </source>
</evidence>
<dbReference type="Proteomes" id="UP000435112">
    <property type="component" value="Unassembled WGS sequence"/>
</dbReference>
<dbReference type="EMBL" id="QXFV01002483">
    <property type="protein sequence ID" value="KAE8987210.1"/>
    <property type="molecule type" value="Genomic_DNA"/>
</dbReference>
<dbReference type="EMBL" id="QXFU01002768">
    <property type="protein sequence ID" value="KAE8981736.1"/>
    <property type="molecule type" value="Genomic_DNA"/>
</dbReference>
<keyword evidence="5" id="KW-1185">Reference proteome</keyword>
<comment type="caution">
    <text evidence="1">The sequence shown here is derived from an EMBL/GenBank/DDBJ whole genome shotgun (WGS) entry which is preliminary data.</text>
</comment>
<dbReference type="EMBL" id="QXFT01002778">
    <property type="protein sequence ID" value="KAE9293273.1"/>
    <property type="molecule type" value="Genomic_DNA"/>
</dbReference>
<name>A0A6A3IFC9_9STRA</name>
<proteinExistence type="predicted"/>
<dbReference type="AlphaFoldDB" id="A0A6A3IFC9"/>
<accession>A0A6A3IFC9</accession>
<evidence type="ECO:0000313" key="3">
    <source>
        <dbReference type="EMBL" id="KAE9293273.1"/>
    </source>
</evidence>
<evidence type="ECO:0000313" key="6">
    <source>
        <dbReference type="Proteomes" id="UP000435112"/>
    </source>
</evidence>
<organism evidence="1 6">
    <name type="scientific">Phytophthora rubi</name>
    <dbReference type="NCBI Taxonomy" id="129364"/>
    <lineage>
        <taxon>Eukaryota</taxon>
        <taxon>Sar</taxon>
        <taxon>Stramenopiles</taxon>
        <taxon>Oomycota</taxon>
        <taxon>Peronosporomycetes</taxon>
        <taxon>Peronosporales</taxon>
        <taxon>Peronosporaceae</taxon>
        <taxon>Phytophthora</taxon>
    </lineage>
</organism>
<sequence>MCMTAAVCAAHALHDTRARQWHHADRGGLYSMYMYSTRHGCCHRMASLESRAWTVFSGP</sequence>
<evidence type="ECO:0000313" key="2">
    <source>
        <dbReference type="EMBL" id="KAE8987210.1"/>
    </source>
</evidence>
<gene>
    <name evidence="2" type="ORF">PR001_g22392</name>
    <name evidence="1" type="ORF">PR002_g23734</name>
    <name evidence="3" type="ORF">PR003_g24547</name>
</gene>
<evidence type="ECO:0000313" key="4">
    <source>
        <dbReference type="Proteomes" id="UP000429607"/>
    </source>
</evidence>
<dbReference type="Proteomes" id="UP000434957">
    <property type="component" value="Unassembled WGS sequence"/>
</dbReference>
<reference evidence="4 6" key="1">
    <citation type="submission" date="2018-09" db="EMBL/GenBank/DDBJ databases">
        <title>Genomic investigation of the strawberry pathogen Phytophthora fragariae indicates pathogenicity is determined by transcriptional variation in three key races.</title>
        <authorList>
            <person name="Adams T.M."/>
            <person name="Armitage A.D."/>
            <person name="Sobczyk M.K."/>
            <person name="Bates H.J."/>
            <person name="Dunwell J.M."/>
            <person name="Nellist C.F."/>
            <person name="Harrison R.J."/>
        </authorList>
    </citation>
    <scope>NUCLEOTIDE SEQUENCE [LARGE SCALE GENOMIC DNA]</scope>
    <source>
        <strain evidence="2 4">SCRP249</strain>
        <strain evidence="1 6">SCRP324</strain>
        <strain evidence="3 5">SCRP333</strain>
    </source>
</reference>
<evidence type="ECO:0000313" key="5">
    <source>
        <dbReference type="Proteomes" id="UP000434957"/>
    </source>
</evidence>
<dbReference type="Proteomes" id="UP000429607">
    <property type="component" value="Unassembled WGS sequence"/>
</dbReference>